<proteinExistence type="predicted"/>
<sequence>MNHIEGEFEGVNGLKLFYQAWLPENEPKAIIIALHGFASYSGRLINLANALVPLDFGFYANDHRGHGKSGGKQNFVKNMDEYVEDERNFYEIVKKKHTNLPIFMLGQSMGSAITFYFAQKYSQDLKGIIVSGSGTKYGGDKVPKIKKKLAKVMSKVAPKFSASTGLDPNLLSRDPEAVKAYINDPLVHYKKTTAGQANSMIESFENLPNIMGDIKCPILVQKGLADETVTGYEELKSALNLNEVAFREYEGLYHEIYNEIKKDREKVLSDLSDWLISHL</sequence>
<reference evidence="2" key="1">
    <citation type="journal article" date="2015" name="Nature">
        <title>Complex archaea that bridge the gap between prokaryotes and eukaryotes.</title>
        <authorList>
            <person name="Spang A."/>
            <person name="Saw J.H."/>
            <person name="Jorgensen S.L."/>
            <person name="Zaremba-Niedzwiedzka K."/>
            <person name="Martijn J."/>
            <person name="Lind A.E."/>
            <person name="van Eijk R."/>
            <person name="Schleper C."/>
            <person name="Guy L."/>
            <person name="Ettema T.J."/>
        </authorList>
    </citation>
    <scope>NUCLEOTIDE SEQUENCE</scope>
</reference>
<dbReference type="Gene3D" id="3.40.50.1820">
    <property type="entry name" value="alpha/beta hydrolase"/>
    <property type="match status" value="1"/>
</dbReference>
<comment type="caution">
    <text evidence="2">The sequence shown here is derived from an EMBL/GenBank/DDBJ whole genome shotgun (WGS) entry which is preliminary data.</text>
</comment>
<dbReference type="PANTHER" id="PTHR11614">
    <property type="entry name" value="PHOSPHOLIPASE-RELATED"/>
    <property type="match status" value="1"/>
</dbReference>
<dbReference type="AlphaFoldDB" id="A0A0F9HWK6"/>
<feature type="domain" description="Serine aminopeptidase S33" evidence="1">
    <location>
        <begin position="26"/>
        <end position="260"/>
    </location>
</feature>
<dbReference type="InterPro" id="IPR022742">
    <property type="entry name" value="Hydrolase_4"/>
</dbReference>
<protein>
    <recommendedName>
        <fullName evidence="1">Serine aminopeptidase S33 domain-containing protein</fullName>
    </recommendedName>
</protein>
<gene>
    <name evidence="2" type="ORF">LCGC14_1654860</name>
</gene>
<dbReference type="EMBL" id="LAZR01013969">
    <property type="protein sequence ID" value="KKM19517.1"/>
    <property type="molecule type" value="Genomic_DNA"/>
</dbReference>
<dbReference type="InterPro" id="IPR029058">
    <property type="entry name" value="AB_hydrolase_fold"/>
</dbReference>
<name>A0A0F9HWK6_9ZZZZ</name>
<evidence type="ECO:0000313" key="2">
    <source>
        <dbReference type="EMBL" id="KKM19517.1"/>
    </source>
</evidence>
<organism evidence="2">
    <name type="scientific">marine sediment metagenome</name>
    <dbReference type="NCBI Taxonomy" id="412755"/>
    <lineage>
        <taxon>unclassified sequences</taxon>
        <taxon>metagenomes</taxon>
        <taxon>ecological metagenomes</taxon>
    </lineage>
</organism>
<dbReference type="InterPro" id="IPR051044">
    <property type="entry name" value="MAG_DAG_Lipase"/>
</dbReference>
<accession>A0A0F9HWK6</accession>
<evidence type="ECO:0000259" key="1">
    <source>
        <dbReference type="Pfam" id="PF12146"/>
    </source>
</evidence>
<dbReference type="Pfam" id="PF12146">
    <property type="entry name" value="Hydrolase_4"/>
    <property type="match status" value="1"/>
</dbReference>
<dbReference type="SUPFAM" id="SSF53474">
    <property type="entry name" value="alpha/beta-Hydrolases"/>
    <property type="match status" value="1"/>
</dbReference>